<reference evidence="1 2" key="1">
    <citation type="journal article" date="2016" name="Genome Announc.">
        <title>Complete Genome Sequence of Aurantimicrobium minutum Type Strain KNCT, a Planktonic Ultramicrobacterium Isolated from River Water.</title>
        <authorList>
            <person name="Nakai R."/>
            <person name="Fujisawa T."/>
            <person name="Nakamura Y."/>
            <person name="Nishide H."/>
            <person name="Uchiyama I."/>
            <person name="Baba T."/>
            <person name="Toyoda A."/>
            <person name="Fujiyama A."/>
            <person name="Naganuma T."/>
            <person name="Niki H."/>
        </authorList>
    </citation>
    <scope>NUCLEOTIDE SEQUENCE [LARGE SCALE GENOMIC DNA]</scope>
    <source>
        <strain evidence="1 2">KNC</strain>
    </source>
</reference>
<dbReference type="AlphaFoldDB" id="A0A173LVE0"/>
<organism evidence="1 2">
    <name type="scientific">Aurantimicrobium minutum</name>
    <dbReference type="NCBI Taxonomy" id="708131"/>
    <lineage>
        <taxon>Bacteria</taxon>
        <taxon>Bacillati</taxon>
        <taxon>Actinomycetota</taxon>
        <taxon>Actinomycetes</taxon>
        <taxon>Micrococcales</taxon>
        <taxon>Microbacteriaceae</taxon>
        <taxon>Aurantimicrobium</taxon>
    </lineage>
</organism>
<name>A0A173LVE0_9MICO</name>
<evidence type="ECO:0000313" key="1">
    <source>
        <dbReference type="EMBL" id="BAU98799.1"/>
    </source>
</evidence>
<gene>
    <name evidence="1" type="ORF">AUMI_12570</name>
</gene>
<dbReference type="Proteomes" id="UP000243847">
    <property type="component" value="Chromosome sequence1"/>
</dbReference>
<accession>A0A173LVE0</accession>
<dbReference type="KEGG" id="amin:AUMI_12570"/>
<sequence>MGYNRLKAFEETGYVVLDSYDQAADPKEWLDIEYVDWKSSGVTRFAPLASAFGEIECNGFWNHTPPRTDKDGVWIDSQVAKAPILTKRAQEPGANVGRCRVIELQPNKYSDALYNMHQDDNNRLNPDGTGWIVRGFFNLSDNPDSMMILREDRMDPSTEIRIPLPAGAQLIVDTQRFWHAVWHQGDEPRYCLITSWESGPELDAYVSKYHGKPRVENYPLDADFIAAGQKEFERRLEERRLALLAQGIVEEGVKDPEAEKM</sequence>
<evidence type="ECO:0000313" key="2">
    <source>
        <dbReference type="Proteomes" id="UP000243847"/>
    </source>
</evidence>
<evidence type="ECO:0008006" key="3">
    <source>
        <dbReference type="Google" id="ProtNLM"/>
    </source>
</evidence>
<dbReference type="RefSeq" id="WP_096380468.1">
    <property type="nucleotide sequence ID" value="NZ_AP017457.1"/>
</dbReference>
<dbReference type="GeneID" id="80451441"/>
<dbReference type="OrthoDB" id="5099059at2"/>
<protein>
    <recommendedName>
        <fullName evidence="3">Aspartyl/asparaginy/proline hydroxylase domain-containing protein</fullName>
    </recommendedName>
</protein>
<dbReference type="EMBL" id="AP017457">
    <property type="protein sequence ID" value="BAU98799.1"/>
    <property type="molecule type" value="Genomic_DNA"/>
</dbReference>
<proteinExistence type="predicted"/>